<name>A0A1V9YED6_9STRA</name>
<evidence type="ECO:0000256" key="1">
    <source>
        <dbReference type="SAM" id="Phobius"/>
    </source>
</evidence>
<reference evidence="2 3" key="1">
    <citation type="journal article" date="2014" name="Genome Biol. Evol.">
        <title>The secreted proteins of Achlya hypogyna and Thraustotheca clavata identify the ancestral oomycete secretome and reveal gene acquisitions by horizontal gene transfer.</title>
        <authorList>
            <person name="Misner I."/>
            <person name="Blouin N."/>
            <person name="Leonard G."/>
            <person name="Richards T.A."/>
            <person name="Lane C.E."/>
        </authorList>
    </citation>
    <scope>NUCLEOTIDE SEQUENCE [LARGE SCALE GENOMIC DNA]</scope>
    <source>
        <strain evidence="2 3">ATCC 34112</strain>
    </source>
</reference>
<sequence>MLWVELITGTFLSTVLIYCFLSTGKLTQLKLPATSFKYSSSFAYYFYLVFRLLTLALYIKILVFVAIETGIELFSFYTLWNFILQAIYFLWAIIYQIRTARSRYEPVVTTKETHYLNILFDVCFSNSIIIAIVYWKFIYEPSLYVAWYGYFEHAGNTIVLIIDFISNQFVISNRSWFFTIFFAAIYSVFVWISYFTWLDKVWPYTFLSMDTPYAPLWYVGIFAGHIISFGLAKLFSIIKERCLPTLCPIPIVIPQAINPTSYV</sequence>
<dbReference type="OrthoDB" id="67162at2759"/>
<dbReference type="Proteomes" id="UP000243217">
    <property type="component" value="Unassembled WGS sequence"/>
</dbReference>
<dbReference type="AlphaFoldDB" id="A0A1V9YED6"/>
<feature type="transmembrane region" description="Helical" evidence="1">
    <location>
        <begin position="177"/>
        <end position="197"/>
    </location>
</feature>
<evidence type="ECO:0000313" key="3">
    <source>
        <dbReference type="Proteomes" id="UP000243217"/>
    </source>
</evidence>
<organism evidence="2 3">
    <name type="scientific">Thraustotheca clavata</name>
    <dbReference type="NCBI Taxonomy" id="74557"/>
    <lineage>
        <taxon>Eukaryota</taxon>
        <taxon>Sar</taxon>
        <taxon>Stramenopiles</taxon>
        <taxon>Oomycota</taxon>
        <taxon>Saprolegniomycetes</taxon>
        <taxon>Saprolegniales</taxon>
        <taxon>Achlyaceae</taxon>
        <taxon>Thraustotheca</taxon>
    </lineage>
</organism>
<comment type="caution">
    <text evidence="2">The sequence shown here is derived from an EMBL/GenBank/DDBJ whole genome shotgun (WGS) entry which is preliminary data.</text>
</comment>
<dbReference type="PANTHER" id="PTHR12242">
    <property type="entry name" value="OS02G0130600 PROTEIN-RELATED"/>
    <property type="match status" value="1"/>
</dbReference>
<keyword evidence="1" id="KW-0472">Membrane</keyword>
<keyword evidence="1" id="KW-1133">Transmembrane helix</keyword>
<evidence type="ECO:0000313" key="2">
    <source>
        <dbReference type="EMBL" id="OQR84046.1"/>
    </source>
</evidence>
<feature type="transmembrane region" description="Helical" evidence="1">
    <location>
        <begin position="6"/>
        <end position="23"/>
    </location>
</feature>
<gene>
    <name evidence="2" type="ORF">THRCLA_23101</name>
</gene>
<protein>
    <submittedName>
        <fullName evidence="2">Uncharacterized protein</fullName>
    </submittedName>
</protein>
<dbReference type="PANTHER" id="PTHR12242:SF22">
    <property type="entry name" value="OS02G0130600 PROTEIN"/>
    <property type="match status" value="1"/>
</dbReference>
<dbReference type="GO" id="GO:0016020">
    <property type="term" value="C:membrane"/>
    <property type="evidence" value="ECO:0007669"/>
    <property type="project" value="TreeGrafter"/>
</dbReference>
<feature type="transmembrane region" description="Helical" evidence="1">
    <location>
        <begin position="73"/>
        <end position="94"/>
    </location>
</feature>
<dbReference type="EMBL" id="JNBS01004108">
    <property type="protein sequence ID" value="OQR84046.1"/>
    <property type="molecule type" value="Genomic_DNA"/>
</dbReference>
<feature type="transmembrane region" description="Helical" evidence="1">
    <location>
        <begin position="217"/>
        <end position="235"/>
    </location>
</feature>
<keyword evidence="1" id="KW-0812">Transmembrane</keyword>
<proteinExistence type="predicted"/>
<accession>A0A1V9YED6</accession>
<feature type="transmembrane region" description="Helical" evidence="1">
    <location>
        <begin position="44"/>
        <end position="67"/>
    </location>
</feature>
<feature type="transmembrane region" description="Helical" evidence="1">
    <location>
        <begin position="115"/>
        <end position="135"/>
    </location>
</feature>
<keyword evidence="3" id="KW-1185">Reference proteome</keyword>